<proteinExistence type="predicted"/>
<comment type="caution">
    <text evidence="11">The sequence shown here is derived from an EMBL/GenBank/DDBJ whole genome shotgun (WGS) entry which is preliminary data.</text>
</comment>
<feature type="domain" description="ABC transporter" evidence="10">
    <location>
        <begin position="8"/>
        <end position="243"/>
    </location>
</feature>
<evidence type="ECO:0000256" key="7">
    <source>
        <dbReference type="ARBA" id="ARBA00022840"/>
    </source>
</evidence>
<dbReference type="GO" id="GO:0005886">
    <property type="term" value="C:plasma membrane"/>
    <property type="evidence" value="ECO:0007669"/>
    <property type="project" value="UniProtKB-SubCell"/>
</dbReference>
<organism evidence="11 12">
    <name type="scientific">Pelolinea submarina</name>
    <dbReference type="NCBI Taxonomy" id="913107"/>
    <lineage>
        <taxon>Bacteria</taxon>
        <taxon>Bacillati</taxon>
        <taxon>Chloroflexota</taxon>
        <taxon>Anaerolineae</taxon>
        <taxon>Anaerolineales</taxon>
        <taxon>Anaerolineaceae</taxon>
        <taxon>Pelolinea</taxon>
    </lineage>
</organism>
<dbReference type="CDD" id="cd03215">
    <property type="entry name" value="ABC_Carb_Monos_II"/>
    <property type="match status" value="1"/>
</dbReference>
<evidence type="ECO:0000256" key="6">
    <source>
        <dbReference type="ARBA" id="ARBA00022741"/>
    </source>
</evidence>
<sequence>MSRKEVILELKNVDKRFGGVHALNNVSFSVKRGEVHAIVGENGAGKSTLMKILAGNYQPDSGKILLEGKEINFSNPHQAHEAGINIIYQEFYCFPALDVVSNVFAGKEISHSLFLNDKKMRALACDVFNRMGVNIDLNANVGNLSIADQQIIEIAKALVYEGKIVIMDEPNSALTDKETKALFDLIVRLKEQGITILYISHRMEEVFQICDRITVLRDGGYIGTWDKNEVDVPFAISKMIGRKLDEAFPKIVDLKVNDNPILEVRNLNAAGKLADINFSVRPGEVLGFAGLEGCGIRELFHVLFGIDACDSGEVLLNGQLQHIHFSTGAINSGIGLIPANRRDHGLIMRWSIKENISLVILKKLLNFLGLTNQSRINTLSSEYIKKLSISTSSADKAVLDLSGGNQQKVVISKWLATQPKVLLLDDPTRGIDVGAKSEIYLLIQELAKNGLAILFNSSEIDEVLGLSHRVMVMRQGRIIKDFQHEEADKHTVLRYVSGDILGTQQRESVKQNC</sequence>
<dbReference type="EMBL" id="QUMS01000001">
    <property type="protein sequence ID" value="REG10295.1"/>
    <property type="molecule type" value="Genomic_DNA"/>
</dbReference>
<dbReference type="PROSITE" id="PS00211">
    <property type="entry name" value="ABC_TRANSPORTER_1"/>
    <property type="match status" value="1"/>
</dbReference>
<dbReference type="Pfam" id="PF00005">
    <property type="entry name" value="ABC_tran"/>
    <property type="match status" value="2"/>
</dbReference>
<evidence type="ECO:0000256" key="8">
    <source>
        <dbReference type="ARBA" id="ARBA00022967"/>
    </source>
</evidence>
<keyword evidence="9" id="KW-0472">Membrane</keyword>
<dbReference type="GO" id="GO:0016887">
    <property type="term" value="F:ATP hydrolysis activity"/>
    <property type="evidence" value="ECO:0007669"/>
    <property type="project" value="InterPro"/>
</dbReference>
<feature type="domain" description="ABC transporter" evidence="10">
    <location>
        <begin position="256"/>
        <end position="500"/>
    </location>
</feature>
<dbReference type="InterPro" id="IPR003439">
    <property type="entry name" value="ABC_transporter-like_ATP-bd"/>
</dbReference>
<evidence type="ECO:0000259" key="10">
    <source>
        <dbReference type="PROSITE" id="PS50893"/>
    </source>
</evidence>
<evidence type="ECO:0000256" key="9">
    <source>
        <dbReference type="ARBA" id="ARBA00023136"/>
    </source>
</evidence>
<dbReference type="InterPro" id="IPR003593">
    <property type="entry name" value="AAA+_ATPase"/>
</dbReference>
<keyword evidence="7 11" id="KW-0067">ATP-binding</keyword>
<evidence type="ECO:0000256" key="4">
    <source>
        <dbReference type="ARBA" id="ARBA00022597"/>
    </source>
</evidence>
<keyword evidence="12" id="KW-1185">Reference proteome</keyword>
<dbReference type="RefSeq" id="WP_116223487.1">
    <property type="nucleotide sequence ID" value="NZ_AP018437.1"/>
</dbReference>
<evidence type="ECO:0000256" key="5">
    <source>
        <dbReference type="ARBA" id="ARBA00022737"/>
    </source>
</evidence>
<keyword evidence="5" id="KW-0677">Repeat</keyword>
<evidence type="ECO:0000256" key="1">
    <source>
        <dbReference type="ARBA" id="ARBA00004202"/>
    </source>
</evidence>
<evidence type="ECO:0000313" key="11">
    <source>
        <dbReference type="EMBL" id="REG10295.1"/>
    </source>
</evidence>
<dbReference type="PROSITE" id="PS50893">
    <property type="entry name" value="ABC_TRANSPORTER_2"/>
    <property type="match status" value="2"/>
</dbReference>
<reference evidence="11 12" key="1">
    <citation type="submission" date="2018-08" db="EMBL/GenBank/DDBJ databases">
        <title>Genomic Encyclopedia of Type Strains, Phase IV (KMG-IV): sequencing the most valuable type-strain genomes for metagenomic binning, comparative biology and taxonomic classification.</title>
        <authorList>
            <person name="Goeker M."/>
        </authorList>
    </citation>
    <scope>NUCLEOTIDE SEQUENCE [LARGE SCALE GENOMIC DNA]</scope>
    <source>
        <strain evidence="11 12">DSM 23923</strain>
    </source>
</reference>
<keyword evidence="6" id="KW-0547">Nucleotide-binding</keyword>
<gene>
    <name evidence="11" type="ORF">DFR64_0149</name>
</gene>
<evidence type="ECO:0000313" key="12">
    <source>
        <dbReference type="Proteomes" id="UP000256388"/>
    </source>
</evidence>
<dbReference type="SUPFAM" id="SSF52540">
    <property type="entry name" value="P-loop containing nucleoside triphosphate hydrolases"/>
    <property type="match status" value="2"/>
</dbReference>
<dbReference type="SMART" id="SM00382">
    <property type="entry name" value="AAA"/>
    <property type="match status" value="2"/>
</dbReference>
<dbReference type="FunFam" id="3.40.50.300:FF:000127">
    <property type="entry name" value="Ribose import ATP-binding protein RbsA"/>
    <property type="match status" value="1"/>
</dbReference>
<accession>A0A347ZUY9</accession>
<keyword evidence="2" id="KW-0813">Transport</keyword>
<keyword evidence="3" id="KW-1003">Cell membrane</keyword>
<dbReference type="CDD" id="cd03216">
    <property type="entry name" value="ABC_Carb_Monos_I"/>
    <property type="match status" value="1"/>
</dbReference>
<dbReference type="Gene3D" id="3.40.50.300">
    <property type="entry name" value="P-loop containing nucleotide triphosphate hydrolases"/>
    <property type="match status" value="2"/>
</dbReference>
<dbReference type="OrthoDB" id="9771863at2"/>
<evidence type="ECO:0000256" key="2">
    <source>
        <dbReference type="ARBA" id="ARBA00022448"/>
    </source>
</evidence>
<name>A0A347ZUY9_9CHLR</name>
<dbReference type="InterPro" id="IPR027417">
    <property type="entry name" value="P-loop_NTPase"/>
</dbReference>
<protein>
    <submittedName>
        <fullName evidence="11">Monosaccharide ABC transporter ATP-binding protein (CUT2 family)</fullName>
    </submittedName>
</protein>
<dbReference type="InterPro" id="IPR017871">
    <property type="entry name" value="ABC_transporter-like_CS"/>
</dbReference>
<comment type="subcellular location">
    <subcellularLocation>
        <location evidence="1">Cell membrane</location>
        <topology evidence="1">Peripheral membrane protein</topology>
    </subcellularLocation>
</comment>
<dbReference type="InterPro" id="IPR050107">
    <property type="entry name" value="ABC_carbohydrate_import_ATPase"/>
</dbReference>
<dbReference type="GO" id="GO:0005524">
    <property type="term" value="F:ATP binding"/>
    <property type="evidence" value="ECO:0007669"/>
    <property type="project" value="UniProtKB-KW"/>
</dbReference>
<dbReference type="AlphaFoldDB" id="A0A347ZUY9"/>
<dbReference type="PANTHER" id="PTHR43790:SF3">
    <property type="entry name" value="D-ALLOSE IMPORT ATP-BINDING PROTEIN ALSA-RELATED"/>
    <property type="match status" value="1"/>
</dbReference>
<keyword evidence="4" id="KW-0762">Sugar transport</keyword>
<evidence type="ECO:0000256" key="3">
    <source>
        <dbReference type="ARBA" id="ARBA00022475"/>
    </source>
</evidence>
<dbReference type="PANTHER" id="PTHR43790">
    <property type="entry name" value="CARBOHYDRATE TRANSPORT ATP-BINDING PROTEIN MG119-RELATED"/>
    <property type="match status" value="1"/>
</dbReference>
<keyword evidence="8" id="KW-1278">Translocase</keyword>
<dbReference type="Proteomes" id="UP000256388">
    <property type="component" value="Unassembled WGS sequence"/>
</dbReference>